<name>A0A5N5SSA9_9CRUS</name>
<dbReference type="OrthoDB" id="6371294at2759"/>
<sequence>MEFNISLKCVPTQIAVLHSSHIVPNYLKGISSLTKQACECSLFLKDENWLPRYEVISLTDDFQVNCSQPSKATENCKEYCADEMVALNSLYKRDPSVLRDYPPSQLVPCEHLPLETVSFSQKSGTKFMTPGTKSWLYTLLNFFGYKSFGELVKKIDIFSLPGKVQSAVRTYKDEMSLGRCYMEFTTFKVFTKQENPFENFLRRKRDAEYMGPITRFDEYVDSGEASSGNGNSNSGGGTEHASKMKALNGETIKNLVSGVVGMLERSESTKQYAHLLNSFLPLVSQFIPGGEDSSSSPASLLLKFAGPLLSQMGNSRPVASNSIGNEYYPSSPTTKIPKNPSWPNLGPTSQSASSPLASMALNVIGNLISNYFGYSGAQNRIETVAQTTTRPTQPSTTPAPAQDFATSGLRTLLKLFLQSASGSASAAARPIETPKPAPKPSQNLEKLSPEEKEEKRFISMLLDLIRPIFISIIGNAPGDSGVKDIRKVSTLSTLGRVDDTLREEVESPFFCFKKYLVNKAWSLTENGVRGVVTTFTPEEQARMMSRITP</sequence>
<organism evidence="2 3">
    <name type="scientific">Armadillidium nasatum</name>
    <dbReference type="NCBI Taxonomy" id="96803"/>
    <lineage>
        <taxon>Eukaryota</taxon>
        <taxon>Metazoa</taxon>
        <taxon>Ecdysozoa</taxon>
        <taxon>Arthropoda</taxon>
        <taxon>Crustacea</taxon>
        <taxon>Multicrustacea</taxon>
        <taxon>Malacostraca</taxon>
        <taxon>Eumalacostraca</taxon>
        <taxon>Peracarida</taxon>
        <taxon>Isopoda</taxon>
        <taxon>Oniscidea</taxon>
        <taxon>Crinocheta</taxon>
        <taxon>Armadillidiidae</taxon>
        <taxon>Armadillidium</taxon>
    </lineage>
</organism>
<dbReference type="AlphaFoldDB" id="A0A5N5SSA9"/>
<dbReference type="Proteomes" id="UP000326759">
    <property type="component" value="Unassembled WGS sequence"/>
</dbReference>
<dbReference type="EMBL" id="SEYY01021255">
    <property type="protein sequence ID" value="KAB7496549.1"/>
    <property type="molecule type" value="Genomic_DNA"/>
</dbReference>
<evidence type="ECO:0000313" key="3">
    <source>
        <dbReference type="Proteomes" id="UP000326759"/>
    </source>
</evidence>
<feature type="region of interest" description="Disordered" evidence="1">
    <location>
        <begin position="329"/>
        <end position="353"/>
    </location>
</feature>
<reference evidence="2 3" key="1">
    <citation type="journal article" date="2019" name="PLoS Biol.">
        <title>Sex chromosomes control vertical transmission of feminizing Wolbachia symbionts in an isopod.</title>
        <authorList>
            <person name="Becking T."/>
            <person name="Chebbi M.A."/>
            <person name="Giraud I."/>
            <person name="Moumen B."/>
            <person name="Laverre T."/>
            <person name="Caubet Y."/>
            <person name="Peccoud J."/>
            <person name="Gilbert C."/>
            <person name="Cordaux R."/>
        </authorList>
    </citation>
    <scope>NUCLEOTIDE SEQUENCE [LARGE SCALE GENOMIC DNA]</scope>
    <source>
        <strain evidence="2">ANa2</strain>
        <tissue evidence="2">Whole body excluding digestive tract and cuticle</tissue>
    </source>
</reference>
<accession>A0A5N5SSA9</accession>
<feature type="region of interest" description="Disordered" evidence="1">
    <location>
        <begin position="221"/>
        <end position="241"/>
    </location>
</feature>
<protein>
    <submittedName>
        <fullName evidence="2">Uncharacterized protein</fullName>
    </submittedName>
</protein>
<evidence type="ECO:0000313" key="2">
    <source>
        <dbReference type="EMBL" id="KAB7496549.1"/>
    </source>
</evidence>
<keyword evidence="3" id="KW-1185">Reference proteome</keyword>
<comment type="caution">
    <text evidence="2">The sequence shown here is derived from an EMBL/GenBank/DDBJ whole genome shotgun (WGS) entry which is preliminary data.</text>
</comment>
<gene>
    <name evidence="2" type="ORF">Anas_06684</name>
</gene>
<feature type="region of interest" description="Disordered" evidence="1">
    <location>
        <begin position="426"/>
        <end position="451"/>
    </location>
</feature>
<proteinExistence type="predicted"/>
<evidence type="ECO:0000256" key="1">
    <source>
        <dbReference type="SAM" id="MobiDB-lite"/>
    </source>
</evidence>